<gene>
    <name evidence="5" type="ORF">TL10_04520</name>
</gene>
<evidence type="ECO:0000256" key="4">
    <source>
        <dbReference type="ARBA" id="ARBA00023136"/>
    </source>
</evidence>
<dbReference type="EMBL" id="JXST01000005">
    <property type="protein sequence ID" value="KIU17936.1"/>
    <property type="molecule type" value="Genomic_DNA"/>
</dbReference>
<evidence type="ECO:0000256" key="3">
    <source>
        <dbReference type="ARBA" id="ARBA00023121"/>
    </source>
</evidence>
<evidence type="ECO:0000313" key="5">
    <source>
        <dbReference type="EMBL" id="KIU17936.1"/>
    </source>
</evidence>
<dbReference type="AlphaFoldDB" id="A0A0D1LPB6"/>
<dbReference type="OrthoDB" id="4752126at2"/>
<evidence type="ECO:0000313" key="6">
    <source>
        <dbReference type="Proteomes" id="UP000032221"/>
    </source>
</evidence>
<dbReference type="Pfam" id="PF05719">
    <property type="entry name" value="GPP34"/>
    <property type="match status" value="1"/>
</dbReference>
<dbReference type="GO" id="GO:0070273">
    <property type="term" value="F:phosphatidylinositol-4-phosphate binding"/>
    <property type="evidence" value="ECO:0007669"/>
    <property type="project" value="InterPro"/>
</dbReference>
<keyword evidence="6" id="KW-1185">Reference proteome</keyword>
<organism evidence="5 6">
    <name type="scientific">Mycolicibacterium llatzerense</name>
    <dbReference type="NCBI Taxonomy" id="280871"/>
    <lineage>
        <taxon>Bacteria</taxon>
        <taxon>Bacillati</taxon>
        <taxon>Actinomycetota</taxon>
        <taxon>Actinomycetes</taxon>
        <taxon>Mycobacteriales</taxon>
        <taxon>Mycobacteriaceae</taxon>
        <taxon>Mycolicibacterium</taxon>
    </lineage>
</organism>
<dbReference type="InterPro" id="IPR038261">
    <property type="entry name" value="GPP34-like_sf"/>
</dbReference>
<comment type="subcellular location">
    <subcellularLocation>
        <location evidence="1">Golgi apparatus membrane</location>
        <topology evidence="1">Peripheral membrane protein</topology>
        <orientation evidence="1">Cytoplasmic side</orientation>
    </subcellularLocation>
</comment>
<evidence type="ECO:0000256" key="1">
    <source>
        <dbReference type="ARBA" id="ARBA00004255"/>
    </source>
</evidence>
<name>A0A0D1LPB6_9MYCO</name>
<comment type="caution">
    <text evidence="5">The sequence shown here is derived from an EMBL/GenBank/DDBJ whole genome shotgun (WGS) entry which is preliminary data.</text>
</comment>
<evidence type="ECO:0008006" key="7">
    <source>
        <dbReference type="Google" id="ProtNLM"/>
    </source>
</evidence>
<sequence length="221" mass="23671">MAQIAEDLYLLLLDNSSAQPGLDQPRRHRVLSGAVLLDLALACRIRPASPGDGAPDGHLVALSGDGAVDPVSTPALELLRQRPRRPGDVLSKLRKGTESSLIDQLERAGQLRRQPLGGNRFRPQYALPLTDRARVGQARAELLSALFDRRPPSPPTAAIVTLLHTVDGLGSLMSLNDRGWRWVHARAGDIASGHWVNEYETGVAEVNLAVTAAAVRGALAS</sequence>
<dbReference type="GO" id="GO:0005737">
    <property type="term" value="C:cytoplasm"/>
    <property type="evidence" value="ECO:0007669"/>
    <property type="project" value="UniProtKB-ARBA"/>
</dbReference>
<keyword evidence="2" id="KW-0333">Golgi apparatus</keyword>
<dbReference type="Gene3D" id="1.10.3630.10">
    <property type="entry name" value="yeast vps74-n-term truncation variant domain like"/>
    <property type="match status" value="1"/>
</dbReference>
<dbReference type="Proteomes" id="UP000032221">
    <property type="component" value="Unassembled WGS sequence"/>
</dbReference>
<proteinExistence type="predicted"/>
<dbReference type="PATRIC" id="fig|280871.6.peg.926"/>
<dbReference type="RefSeq" id="WP_043984695.1">
    <property type="nucleotide sequence ID" value="NZ_JXST01000005.1"/>
</dbReference>
<accession>A0A0D1LPB6</accession>
<evidence type="ECO:0000256" key="2">
    <source>
        <dbReference type="ARBA" id="ARBA00023034"/>
    </source>
</evidence>
<reference evidence="5 6" key="1">
    <citation type="submission" date="2015-01" db="EMBL/GenBank/DDBJ databases">
        <title>Genome sequence of Mycobacterium llatzerense and Mycobacterium immunogenum recovered from brain abscess.</title>
        <authorList>
            <person name="Greninger A.L."/>
            <person name="Langelier C."/>
            <person name="Cunningham G."/>
            <person name="Chiu C.Y."/>
            <person name="Miller S."/>
        </authorList>
    </citation>
    <scope>NUCLEOTIDE SEQUENCE [LARGE SCALE GENOMIC DNA]</scope>
    <source>
        <strain evidence="5 6">CLUC14</strain>
    </source>
</reference>
<dbReference type="STRING" id="280871.TL10_04520"/>
<keyword evidence="3" id="KW-0446">Lipid-binding</keyword>
<dbReference type="GO" id="GO:0012505">
    <property type="term" value="C:endomembrane system"/>
    <property type="evidence" value="ECO:0007669"/>
    <property type="project" value="UniProtKB-ARBA"/>
</dbReference>
<protein>
    <recommendedName>
        <fullName evidence="7">GPP34 family phosphoprotein</fullName>
    </recommendedName>
</protein>
<keyword evidence="4" id="KW-0472">Membrane</keyword>
<dbReference type="InterPro" id="IPR008628">
    <property type="entry name" value="GPP34-like"/>
</dbReference>